<organism evidence="1">
    <name type="scientific">Paenibacillus sp. AN1007</name>
    <dbReference type="NCBI Taxonomy" id="3151385"/>
    <lineage>
        <taxon>Bacteria</taxon>
        <taxon>Bacillati</taxon>
        <taxon>Bacillota</taxon>
        <taxon>Bacilli</taxon>
        <taxon>Bacillales</taxon>
        <taxon>Paenibacillaceae</taxon>
        <taxon>Paenibacillus</taxon>
    </lineage>
</organism>
<dbReference type="RefSeq" id="WP_342553490.1">
    <property type="nucleotide sequence ID" value="NZ_CP159992.1"/>
</dbReference>
<accession>A0AAU8NBC5</accession>
<reference evidence="1" key="1">
    <citation type="submission" date="2024-05" db="EMBL/GenBank/DDBJ databases">
        <title>Draft genome assemblies of 36 bacteria isolated from hibernating arctic ground squirrels.</title>
        <authorList>
            <person name="McKee H."/>
            <person name="Mullen L."/>
            <person name="Drown D.M."/>
            <person name="Duddleston K.N."/>
        </authorList>
    </citation>
    <scope>NUCLEOTIDE SEQUENCE</scope>
    <source>
        <strain evidence="1">AN1007</strain>
    </source>
</reference>
<dbReference type="AlphaFoldDB" id="A0AAU8NBC5"/>
<gene>
    <name evidence="1" type="ORF">ABXS70_26710</name>
</gene>
<dbReference type="EMBL" id="CP159992">
    <property type="protein sequence ID" value="XCP94654.1"/>
    <property type="molecule type" value="Genomic_DNA"/>
</dbReference>
<name>A0AAU8NBC5_9BACL</name>
<evidence type="ECO:0000313" key="1">
    <source>
        <dbReference type="EMBL" id="XCP94654.1"/>
    </source>
</evidence>
<proteinExistence type="predicted"/>
<sequence>MFTISFKAIDDLDALKQMSAEQFDQAKQDIDGIMELNFNGRTFGLFLLMVNFTFCA</sequence>
<protein>
    <submittedName>
        <fullName evidence="1">Uncharacterized protein</fullName>
    </submittedName>
</protein>